<organism evidence="2 3">
    <name type="scientific">Microtus ochrogaster</name>
    <name type="common">Prairie vole</name>
    <dbReference type="NCBI Taxonomy" id="79684"/>
    <lineage>
        <taxon>Eukaryota</taxon>
        <taxon>Metazoa</taxon>
        <taxon>Chordata</taxon>
        <taxon>Craniata</taxon>
        <taxon>Vertebrata</taxon>
        <taxon>Euteleostomi</taxon>
        <taxon>Mammalia</taxon>
        <taxon>Eutheria</taxon>
        <taxon>Euarchontoglires</taxon>
        <taxon>Glires</taxon>
        <taxon>Rodentia</taxon>
        <taxon>Myomorpha</taxon>
        <taxon>Muroidea</taxon>
        <taxon>Cricetidae</taxon>
        <taxon>Arvicolinae</taxon>
        <taxon>Microtus</taxon>
    </lineage>
</organism>
<feature type="compositionally biased region" description="Basic and acidic residues" evidence="1">
    <location>
        <begin position="181"/>
        <end position="193"/>
    </location>
</feature>
<dbReference type="EMBL" id="JAATJU010025200">
    <property type="protein sequence ID" value="KAH0504181.1"/>
    <property type="molecule type" value="Genomic_DNA"/>
</dbReference>
<evidence type="ECO:0000313" key="2">
    <source>
        <dbReference type="EMBL" id="KAH0504181.1"/>
    </source>
</evidence>
<evidence type="ECO:0000313" key="3">
    <source>
        <dbReference type="Proteomes" id="UP000710432"/>
    </source>
</evidence>
<feature type="region of interest" description="Disordered" evidence="1">
    <location>
        <begin position="177"/>
        <end position="209"/>
    </location>
</feature>
<dbReference type="AlphaFoldDB" id="A0A8J6G480"/>
<accession>A0A8J6G480</accession>
<evidence type="ECO:0000256" key="1">
    <source>
        <dbReference type="SAM" id="MobiDB-lite"/>
    </source>
</evidence>
<reference evidence="2" key="1">
    <citation type="submission" date="2020-03" db="EMBL/GenBank/DDBJ databases">
        <title>Studies in the Genomics of Life Span.</title>
        <authorList>
            <person name="Glass D."/>
        </authorList>
    </citation>
    <scope>NUCLEOTIDE SEQUENCE</scope>
    <source>
        <strain evidence="2">LTLLF</strain>
        <tissue evidence="2">Muscle</tissue>
    </source>
</reference>
<proteinExistence type="predicted"/>
<name>A0A8J6G480_MICOH</name>
<protein>
    <submittedName>
        <fullName evidence="2">3 beta-hydroxysteroid dehydrogenase type 7</fullName>
    </submittedName>
</protein>
<dbReference type="Proteomes" id="UP000710432">
    <property type="component" value="Unassembled WGS sequence"/>
</dbReference>
<comment type="caution">
    <text evidence="2">The sequence shown here is derived from an EMBL/GenBank/DDBJ whole genome shotgun (WGS) entry which is preliminary data.</text>
</comment>
<gene>
    <name evidence="2" type="ORF">LTLLF_183420</name>
</gene>
<sequence>MSRNCVNRTPNPEKSDAPSSIWLTPGLLKEENFVTSTGPRTHSLLPYWLLVPPATLNALPQWLLRPLGLYTPPPNPYTLTVANTTFTVSTNKSQRHFGYKPLFSWEKSKAHTFHWVQALEGSAWLLQMPATKGTRQAMHYLGDRIGEKPGTEPEEVKLQHASKQIVQNAILRAMQQVSQESLRREGRPGDSRARGQLGGCELIKKHEKK</sequence>